<reference evidence="2 3" key="1">
    <citation type="submission" date="2018-10" db="EMBL/GenBank/DDBJ databases">
        <title>Draft genome sequence for the type isolate of Erwinia psidii, agent causal of bacterial blight in guava (Psidium guajava) and wilt and die-back of Eucalyptus spp.</title>
        <authorList>
            <person name="Hermenegildo P.S."/>
            <person name="Santos S.A."/>
            <person name="Guimaraes L.M.S."/>
            <person name="Vidigal P.M.P."/>
            <person name="Pereira I.C."/>
            <person name="Badel J.L."/>
            <person name="Alfenas-Zerbini P."/>
            <person name="Ferreira M.A.S.V."/>
            <person name="Alfenas A.C."/>
        </authorList>
    </citation>
    <scope>NUCLEOTIDE SEQUENCE [LARGE SCALE GENOMIC DNA]</scope>
    <source>
        <strain evidence="2 3">IBSBF 435</strain>
    </source>
</reference>
<feature type="region of interest" description="Disordered" evidence="1">
    <location>
        <begin position="1"/>
        <end position="21"/>
    </location>
</feature>
<evidence type="ECO:0000313" key="3">
    <source>
        <dbReference type="Proteomes" id="UP000279457"/>
    </source>
</evidence>
<gene>
    <name evidence="2" type="ORF">EB241_06850</name>
</gene>
<organism evidence="2 3">
    <name type="scientific">Erwinia psidii</name>
    <dbReference type="NCBI Taxonomy" id="69224"/>
    <lineage>
        <taxon>Bacteria</taxon>
        <taxon>Pseudomonadati</taxon>
        <taxon>Pseudomonadota</taxon>
        <taxon>Gammaproteobacteria</taxon>
        <taxon>Enterobacterales</taxon>
        <taxon>Erwiniaceae</taxon>
        <taxon>Erwinia</taxon>
    </lineage>
</organism>
<dbReference type="AlphaFoldDB" id="A0A3N6S088"/>
<evidence type="ECO:0000256" key="1">
    <source>
        <dbReference type="SAM" id="MobiDB-lite"/>
    </source>
</evidence>
<evidence type="ECO:0000313" key="2">
    <source>
        <dbReference type="EMBL" id="RQM38904.1"/>
    </source>
</evidence>
<name>A0A3N6S088_9GAMM</name>
<dbReference type="Proteomes" id="UP000279457">
    <property type="component" value="Unassembled WGS sequence"/>
</dbReference>
<dbReference type="EMBL" id="RHHM01000004">
    <property type="protein sequence ID" value="RQM38904.1"/>
    <property type="molecule type" value="Genomic_DNA"/>
</dbReference>
<accession>A0A3N6S088</accession>
<dbReference type="RefSeq" id="WP_124232428.1">
    <property type="nucleotide sequence ID" value="NZ_RHHM01000004.1"/>
</dbReference>
<sequence>MYRAKGRQPTYPGQHQRAGLSATQGEHLITMREEELASLLRELRKIGYHEGVIAADFSTRNTPGVESTASNFSYHLAEMWRHFTSNICRATSRAGNDVLPDVDRALSSLARAAADNPKTLSGREAELLTQLCEVSKS</sequence>
<keyword evidence="3" id="KW-1185">Reference proteome</keyword>
<protein>
    <submittedName>
        <fullName evidence="2">Uncharacterized protein</fullName>
    </submittedName>
</protein>
<comment type="caution">
    <text evidence="2">The sequence shown here is derived from an EMBL/GenBank/DDBJ whole genome shotgun (WGS) entry which is preliminary data.</text>
</comment>
<proteinExistence type="predicted"/>